<evidence type="ECO:0000313" key="1">
    <source>
        <dbReference type="EMBL" id="AGH42367.1"/>
    </source>
</evidence>
<organism evidence="1 2">
    <name type="scientific">Paraglaciecola psychrophila 170</name>
    <dbReference type="NCBI Taxonomy" id="1129794"/>
    <lineage>
        <taxon>Bacteria</taxon>
        <taxon>Pseudomonadati</taxon>
        <taxon>Pseudomonadota</taxon>
        <taxon>Gammaproteobacteria</taxon>
        <taxon>Alteromonadales</taxon>
        <taxon>Alteromonadaceae</taxon>
        <taxon>Paraglaciecola</taxon>
    </lineage>
</organism>
<dbReference type="EMBL" id="CP003837">
    <property type="protein sequence ID" value="AGH42367.1"/>
    <property type="molecule type" value="Genomic_DNA"/>
</dbReference>
<evidence type="ECO:0000313" key="2">
    <source>
        <dbReference type="Proteomes" id="UP000011864"/>
    </source>
</evidence>
<dbReference type="KEGG" id="gps:C427_0257"/>
<protein>
    <submittedName>
        <fullName evidence="1">Uncharacterized protein</fullName>
    </submittedName>
</protein>
<proteinExistence type="predicted"/>
<dbReference type="AlphaFoldDB" id="M4RV68"/>
<dbReference type="Proteomes" id="UP000011864">
    <property type="component" value="Chromosome"/>
</dbReference>
<gene>
    <name evidence="1" type="ORF">C427_0257</name>
</gene>
<reference evidence="1 2" key="1">
    <citation type="journal article" date="2013" name="Genome Announc.">
        <title>Complete Genome Sequence of Glaciecola psychrophila Strain 170T.</title>
        <authorList>
            <person name="Yin J."/>
            <person name="Chen J."/>
            <person name="Liu G."/>
            <person name="Yu Y."/>
            <person name="Song L."/>
            <person name="Wang X."/>
            <person name="Qu X."/>
        </authorList>
    </citation>
    <scope>NUCLEOTIDE SEQUENCE [LARGE SCALE GENOMIC DNA]</scope>
    <source>
        <strain evidence="1 2">170</strain>
    </source>
</reference>
<keyword evidence="2" id="KW-1185">Reference proteome</keyword>
<dbReference type="HOGENOM" id="CLU_3120824_0_0_6"/>
<accession>M4RV68</accession>
<name>M4RV68_9ALTE</name>
<sequence>MSHVFPFLMYFLIMYKIFQLTDIRKPHVMTNLYGVYDEHAKSASNVLVVP</sequence>